<evidence type="ECO:0000256" key="5">
    <source>
        <dbReference type="PIRSR" id="PIRSR615500-1"/>
    </source>
</evidence>
<dbReference type="OrthoDB" id="9798386at2"/>
<evidence type="ECO:0000256" key="6">
    <source>
        <dbReference type="PROSITE-ProRule" id="PRU01240"/>
    </source>
</evidence>
<dbReference type="InterPro" id="IPR023827">
    <property type="entry name" value="Peptidase_S8_Asp-AS"/>
</dbReference>
<dbReference type="GO" id="GO:0004252">
    <property type="term" value="F:serine-type endopeptidase activity"/>
    <property type="evidence" value="ECO:0007669"/>
    <property type="project" value="UniProtKB-UniRule"/>
</dbReference>
<dbReference type="Pfam" id="PF00082">
    <property type="entry name" value="Peptidase_S8"/>
    <property type="match status" value="1"/>
</dbReference>
<feature type="active site" description="Charge relay system" evidence="5 6">
    <location>
        <position position="154"/>
    </location>
</feature>
<dbReference type="InterPro" id="IPR015500">
    <property type="entry name" value="Peptidase_S8_subtilisin-rel"/>
</dbReference>
<dbReference type="Gene3D" id="3.40.50.200">
    <property type="entry name" value="Peptidase S8/S53 domain"/>
    <property type="match status" value="1"/>
</dbReference>
<dbReference type="RefSeq" id="WP_078697394.1">
    <property type="nucleotide sequence ID" value="NZ_FUYH01000023.1"/>
</dbReference>
<dbReference type="InterPro" id="IPR036852">
    <property type="entry name" value="Peptidase_S8/S53_dom_sf"/>
</dbReference>
<dbReference type="InterPro" id="IPR000209">
    <property type="entry name" value="Peptidase_S8/S53_dom"/>
</dbReference>
<dbReference type="PANTHER" id="PTHR43806:SF11">
    <property type="entry name" value="CEREVISIN-RELATED"/>
    <property type="match status" value="1"/>
</dbReference>
<dbReference type="STRING" id="1147123.SAMN05443428_12331"/>
<proteinExistence type="inferred from homology"/>
<organism evidence="8 9">
    <name type="scientific">Caloramator quimbayensis</name>
    <dbReference type="NCBI Taxonomy" id="1147123"/>
    <lineage>
        <taxon>Bacteria</taxon>
        <taxon>Bacillati</taxon>
        <taxon>Bacillota</taxon>
        <taxon>Clostridia</taxon>
        <taxon>Eubacteriales</taxon>
        <taxon>Clostridiaceae</taxon>
        <taxon>Caloramator</taxon>
    </lineage>
</organism>
<evidence type="ECO:0000256" key="4">
    <source>
        <dbReference type="ARBA" id="ARBA00022825"/>
    </source>
</evidence>
<dbReference type="InterPro" id="IPR022398">
    <property type="entry name" value="Peptidase_S8_His-AS"/>
</dbReference>
<reference evidence="9" key="1">
    <citation type="submission" date="2017-02" db="EMBL/GenBank/DDBJ databases">
        <authorList>
            <person name="Varghese N."/>
            <person name="Submissions S."/>
        </authorList>
    </citation>
    <scope>NUCLEOTIDE SEQUENCE [LARGE SCALE GENOMIC DNA]</scope>
    <source>
        <strain evidence="9">USBA 833</strain>
    </source>
</reference>
<dbReference type="PROSITE" id="PS00137">
    <property type="entry name" value="SUBTILASE_HIS"/>
    <property type="match status" value="1"/>
</dbReference>
<dbReference type="PANTHER" id="PTHR43806">
    <property type="entry name" value="PEPTIDASE S8"/>
    <property type="match status" value="1"/>
</dbReference>
<keyword evidence="4 6" id="KW-0720">Serine protease</keyword>
<evidence type="ECO:0000256" key="3">
    <source>
        <dbReference type="ARBA" id="ARBA00022801"/>
    </source>
</evidence>
<dbReference type="Proteomes" id="UP000190105">
    <property type="component" value="Unassembled WGS sequence"/>
</dbReference>
<evidence type="ECO:0000313" key="8">
    <source>
        <dbReference type="EMBL" id="SKA97008.1"/>
    </source>
</evidence>
<feature type="active site" description="Charge relay system" evidence="5 6">
    <location>
        <position position="119"/>
    </location>
</feature>
<protein>
    <submittedName>
        <fullName evidence="8">Subtilase family protein</fullName>
    </submittedName>
</protein>
<dbReference type="InterPro" id="IPR050131">
    <property type="entry name" value="Peptidase_S8_subtilisin-like"/>
</dbReference>
<accession>A0A1T4Y666</accession>
<dbReference type="InterPro" id="IPR037045">
    <property type="entry name" value="S8pro/Inhibitor_I9_sf"/>
</dbReference>
<dbReference type="SUPFAM" id="SSF54897">
    <property type="entry name" value="Protease propeptides/inhibitors"/>
    <property type="match status" value="1"/>
</dbReference>
<keyword evidence="9" id="KW-1185">Reference proteome</keyword>
<name>A0A1T4Y666_9CLOT</name>
<dbReference type="PRINTS" id="PR00723">
    <property type="entry name" value="SUBTILISIN"/>
</dbReference>
<dbReference type="Gene3D" id="3.30.70.80">
    <property type="entry name" value="Peptidase S8 propeptide/proteinase inhibitor I9"/>
    <property type="match status" value="1"/>
</dbReference>
<keyword evidence="2 6" id="KW-0645">Protease</keyword>
<dbReference type="GO" id="GO:0006508">
    <property type="term" value="P:proteolysis"/>
    <property type="evidence" value="ECO:0007669"/>
    <property type="project" value="UniProtKB-KW"/>
</dbReference>
<evidence type="ECO:0000313" key="9">
    <source>
        <dbReference type="Proteomes" id="UP000190105"/>
    </source>
</evidence>
<dbReference type="SUPFAM" id="SSF52743">
    <property type="entry name" value="Subtilisin-like"/>
    <property type="match status" value="1"/>
</dbReference>
<dbReference type="PROSITE" id="PS51892">
    <property type="entry name" value="SUBTILASE"/>
    <property type="match status" value="1"/>
</dbReference>
<keyword evidence="3 6" id="KW-0378">Hydrolase</keyword>
<feature type="domain" description="Peptidase S8/S53" evidence="7">
    <location>
        <begin position="110"/>
        <end position="385"/>
    </location>
</feature>
<dbReference type="AlphaFoldDB" id="A0A1T4Y666"/>
<dbReference type="EMBL" id="FUYH01000023">
    <property type="protein sequence ID" value="SKA97008.1"/>
    <property type="molecule type" value="Genomic_DNA"/>
</dbReference>
<evidence type="ECO:0000256" key="1">
    <source>
        <dbReference type="ARBA" id="ARBA00011073"/>
    </source>
</evidence>
<comment type="similarity">
    <text evidence="1 6">Belongs to the peptidase S8 family.</text>
</comment>
<gene>
    <name evidence="8" type="ORF">SAMN05443428_12331</name>
</gene>
<feature type="active site" description="Charge relay system" evidence="5 6">
    <location>
        <position position="345"/>
    </location>
</feature>
<dbReference type="PROSITE" id="PS00136">
    <property type="entry name" value="SUBTILASE_ASP"/>
    <property type="match status" value="1"/>
</dbReference>
<sequence>MQLFSFINKFDPIIKPYMRTLSKKKIPVIVCFRDDAKSIKNKIIYGSGKIKYEYKHVKAISCELSPAFVDKLSEMPEVPFICFDHKATLCLNNSNNVLGVNHAKKFNLTGKGIGIGIIDTGVFPHPDLINSKNRIAYFNDLINGCLKPYDDNGHGTFISGCIASSGFMSNNFYSGIAPDSSICMIKAFDSSGHGFMSDIIKAIDIMLSIKDKYNLRIICLPFEFPYLNDMKINPLKDIIKKALEMNITVVAPSGNLGPQPYSIYFPGNMKEVITVGGAVCSNNILKNFTVSSFSGRGPLLDGSLKPDIIAPCSNITSLSSNTHYTPLGKADMDIKNPYTSMSGTSISCALISGVCALILEKTPNLTPSDLKSILCLSSLSIGDNKYSQGKGIFIFEKIIK</sequence>
<evidence type="ECO:0000259" key="7">
    <source>
        <dbReference type="Pfam" id="PF00082"/>
    </source>
</evidence>
<evidence type="ECO:0000256" key="2">
    <source>
        <dbReference type="ARBA" id="ARBA00022670"/>
    </source>
</evidence>